<gene>
    <name evidence="2" type="ORF">NO357_03115</name>
</gene>
<keyword evidence="3" id="KW-1185">Reference proteome</keyword>
<reference evidence="2" key="1">
    <citation type="submission" date="2022-07" db="EMBL/GenBank/DDBJ databases">
        <authorList>
            <person name="Otstavnykh N."/>
            <person name="Isaeva M."/>
            <person name="Bystritskaya E."/>
        </authorList>
    </citation>
    <scope>NUCLEOTIDE SEQUENCE</scope>
    <source>
        <strain evidence="2">KCTC 52189</strain>
    </source>
</reference>
<evidence type="ECO:0000313" key="2">
    <source>
        <dbReference type="EMBL" id="MDQ2088891.1"/>
    </source>
</evidence>
<dbReference type="AlphaFoldDB" id="A0AAE3W937"/>
<comment type="caution">
    <text evidence="2">The sequence shown here is derived from an EMBL/GenBank/DDBJ whole genome shotgun (WGS) entry which is preliminary data.</text>
</comment>
<evidence type="ECO:0000313" key="3">
    <source>
        <dbReference type="Proteomes" id="UP001226762"/>
    </source>
</evidence>
<sequence>MTVKRVLTATVFCLGQATVPVLAGVDLTAAETCMAQQIASGQNPALCLDTAHADCLLSPADAPAVATLCFTEARKAWDAGIAAEMARIRDNAPEKIAAIAAIEVKYDLLTGLTQCDRMEELAKVASEEPADSIQRQKARCTASSAGLAYLRLRYRGSDIE</sequence>
<accession>A0AAE3W937</accession>
<name>A0AAE3W937_9RHOB</name>
<feature type="signal peptide" evidence="1">
    <location>
        <begin position="1"/>
        <end position="23"/>
    </location>
</feature>
<reference evidence="2" key="2">
    <citation type="submission" date="2023-02" db="EMBL/GenBank/DDBJ databases">
        <title>'Rhodoalgimonas zhirmunskyi' gen. nov., isolated from a red alga.</title>
        <authorList>
            <person name="Nedashkovskaya O.I."/>
            <person name="Otstavnykh N.Y."/>
            <person name="Bystritskaya E.P."/>
            <person name="Balabanova L.A."/>
            <person name="Isaeva M.P."/>
        </authorList>
    </citation>
    <scope>NUCLEOTIDE SEQUENCE</scope>
    <source>
        <strain evidence="2">KCTC 52189</strain>
    </source>
</reference>
<evidence type="ECO:0000256" key="1">
    <source>
        <dbReference type="SAM" id="SignalP"/>
    </source>
</evidence>
<protein>
    <recommendedName>
        <fullName evidence="4">DUF1311 domain-containing protein</fullName>
    </recommendedName>
</protein>
<dbReference type="Proteomes" id="UP001226762">
    <property type="component" value="Unassembled WGS sequence"/>
</dbReference>
<evidence type="ECO:0008006" key="4">
    <source>
        <dbReference type="Google" id="ProtNLM"/>
    </source>
</evidence>
<feature type="chain" id="PRO_5042082789" description="DUF1311 domain-containing protein" evidence="1">
    <location>
        <begin position="24"/>
        <end position="160"/>
    </location>
</feature>
<keyword evidence="1" id="KW-0732">Signal</keyword>
<dbReference type="RefSeq" id="WP_306734151.1">
    <property type="nucleotide sequence ID" value="NZ_JANHAX010000001.1"/>
</dbReference>
<dbReference type="EMBL" id="JANHAX010000001">
    <property type="protein sequence ID" value="MDQ2088891.1"/>
    <property type="molecule type" value="Genomic_DNA"/>
</dbReference>
<organism evidence="2 3">
    <name type="scientific">Marimonas arenosa</name>
    <dbReference type="NCBI Taxonomy" id="1795305"/>
    <lineage>
        <taxon>Bacteria</taxon>
        <taxon>Pseudomonadati</taxon>
        <taxon>Pseudomonadota</taxon>
        <taxon>Alphaproteobacteria</taxon>
        <taxon>Rhodobacterales</taxon>
        <taxon>Paracoccaceae</taxon>
        <taxon>Marimonas</taxon>
    </lineage>
</organism>
<proteinExistence type="predicted"/>